<reference evidence="1" key="1">
    <citation type="submission" date="2021-03" db="EMBL/GenBank/DDBJ databases">
        <authorList>
            <person name="Tran Van P."/>
        </authorList>
    </citation>
    <scope>NUCLEOTIDE SEQUENCE</scope>
</reference>
<comment type="caution">
    <text evidence="1">The sequence shown here is derived from an EMBL/GenBank/DDBJ whole genome shotgun (WGS) entry which is preliminary data.</text>
</comment>
<organism evidence="1 2">
    <name type="scientific">Timema podura</name>
    <name type="common">Walking stick</name>
    <dbReference type="NCBI Taxonomy" id="61482"/>
    <lineage>
        <taxon>Eukaryota</taxon>
        <taxon>Metazoa</taxon>
        <taxon>Ecdysozoa</taxon>
        <taxon>Arthropoda</taxon>
        <taxon>Hexapoda</taxon>
        <taxon>Insecta</taxon>
        <taxon>Pterygota</taxon>
        <taxon>Neoptera</taxon>
        <taxon>Polyneoptera</taxon>
        <taxon>Phasmatodea</taxon>
        <taxon>Timematodea</taxon>
        <taxon>Timematoidea</taxon>
        <taxon>Timematidae</taxon>
        <taxon>Timema</taxon>
    </lineage>
</organism>
<proteinExistence type="predicted"/>
<protein>
    <submittedName>
        <fullName evidence="1">Uncharacterized protein</fullName>
    </submittedName>
</protein>
<gene>
    <name evidence="1" type="ORF">TPAB3V08_LOCUS13090</name>
</gene>
<dbReference type="Proteomes" id="UP001153148">
    <property type="component" value="Unassembled WGS sequence"/>
</dbReference>
<evidence type="ECO:0000313" key="2">
    <source>
        <dbReference type="Proteomes" id="UP001153148"/>
    </source>
</evidence>
<evidence type="ECO:0000313" key="1">
    <source>
        <dbReference type="EMBL" id="CAG2066147.1"/>
    </source>
</evidence>
<dbReference type="EMBL" id="CAJPIN010050903">
    <property type="protein sequence ID" value="CAG2066147.1"/>
    <property type="molecule type" value="Genomic_DNA"/>
</dbReference>
<accession>A0ABN7PIU4</accession>
<keyword evidence="2" id="KW-1185">Reference proteome</keyword>
<name>A0ABN7PIU4_TIMPD</name>
<sequence>MRLLFTGPPLLKSRRVLIKME</sequence>